<evidence type="ECO:0000256" key="2">
    <source>
        <dbReference type="ARBA" id="ARBA00005885"/>
    </source>
</evidence>
<name>A0A835DE55_TETSI</name>
<feature type="compositionally biased region" description="Polar residues" evidence="6">
    <location>
        <begin position="114"/>
        <end position="126"/>
    </location>
</feature>
<dbReference type="GO" id="GO:0005874">
    <property type="term" value="C:microtubule"/>
    <property type="evidence" value="ECO:0007669"/>
    <property type="project" value="UniProtKB-KW"/>
</dbReference>
<feature type="compositionally biased region" description="Low complexity" evidence="6">
    <location>
        <begin position="518"/>
        <end position="531"/>
    </location>
</feature>
<feature type="compositionally biased region" description="Basic and acidic residues" evidence="6">
    <location>
        <begin position="278"/>
        <end position="287"/>
    </location>
</feature>
<dbReference type="Pfam" id="PF06886">
    <property type="entry name" value="TPX2"/>
    <property type="match status" value="1"/>
</dbReference>
<keyword evidence="3" id="KW-0963">Cytoplasm</keyword>
<feature type="region of interest" description="Disordered" evidence="6">
    <location>
        <begin position="432"/>
        <end position="459"/>
    </location>
</feature>
<dbReference type="InterPro" id="IPR044216">
    <property type="entry name" value="WDL7"/>
</dbReference>
<feature type="region of interest" description="Disordered" evidence="6">
    <location>
        <begin position="98"/>
        <end position="139"/>
    </location>
</feature>
<keyword evidence="4" id="KW-0493">Microtubule</keyword>
<evidence type="ECO:0000259" key="7">
    <source>
        <dbReference type="Pfam" id="PF06886"/>
    </source>
</evidence>
<dbReference type="OrthoDB" id="621651at2759"/>
<comment type="similarity">
    <text evidence="2">Belongs to the TPX2 family.</text>
</comment>
<dbReference type="PANTHER" id="PTHR47067">
    <property type="entry name" value="TPX2 (TARGETING PROTEIN FOR XKLP2) PROTEIN FAMILY-RELATED"/>
    <property type="match status" value="1"/>
</dbReference>
<evidence type="ECO:0000256" key="3">
    <source>
        <dbReference type="ARBA" id="ARBA00022490"/>
    </source>
</evidence>
<evidence type="ECO:0000256" key="1">
    <source>
        <dbReference type="ARBA" id="ARBA00004245"/>
    </source>
</evidence>
<evidence type="ECO:0000313" key="8">
    <source>
        <dbReference type="EMBL" id="KAF8399841.1"/>
    </source>
</evidence>
<sequence length="594" mass="65976">MGESACLLQTFSHASDTSSEAKEGGPIHALGESISFGRFMSESLSWEKWSSFSNNRYLEEVEKYSKPGSVAQKKAYFEAHYKRIAAKKAVALLEEANTATNNDPEPQIEREVHNTTGQDSEWTESNSHVKVDESQEVEAPNTKAEFAIDANGYNSNAKMNQSKITKVDEANLVTENQVLVEDPTQVEPPNQLGDVEKHDKDAEMELSGTSQTEKPLFKESFTVYGKTLASTTKIQQAVSSPKPSVYSRVSKLLSYSAKTTTPIRPIKESNVTPNSKKTARDSVDKRRSTPKSLHMSINLTPPARETNKLTSPILQKIGSSIVAASSYKASKDCSIPRKTPTRVPISLPCPSFPKHTPLIALHTKQDFSCMLRRLIFKLQASVNGVPKHPSVTPQSENRRTKTPVDLSVLGSKTVGPKWHSLSLDHSKSLGVCGNKERSPTVSSSFSFKNDERSAKRKEARPDPVVIFTIIILPDKEKAETELRNLRQNLGFKARPMPDFYREIESSKNQIKKVPLTWPRSPKFGKKPSPSKVQYTSPLPPRRPSIKNDGSKRATEKNNHTPAHTTEKNNHTPAHSLTSLPKKNTHENASPNIQH</sequence>
<feature type="compositionally biased region" description="Polar residues" evidence="6">
    <location>
        <begin position="570"/>
        <end position="594"/>
    </location>
</feature>
<dbReference type="InterPro" id="IPR027329">
    <property type="entry name" value="TPX2_C"/>
</dbReference>
<dbReference type="EMBL" id="JABCRI010000010">
    <property type="protein sequence ID" value="KAF8399841.1"/>
    <property type="molecule type" value="Genomic_DNA"/>
</dbReference>
<evidence type="ECO:0000256" key="4">
    <source>
        <dbReference type="ARBA" id="ARBA00022701"/>
    </source>
</evidence>
<keyword evidence="9" id="KW-1185">Reference proteome</keyword>
<accession>A0A835DE55</accession>
<feature type="compositionally biased region" description="Basic and acidic residues" evidence="6">
    <location>
        <begin position="548"/>
        <end position="569"/>
    </location>
</feature>
<dbReference type="Proteomes" id="UP000655225">
    <property type="component" value="Unassembled WGS sequence"/>
</dbReference>
<organism evidence="8 9">
    <name type="scientific">Tetracentron sinense</name>
    <name type="common">Spur-leaf</name>
    <dbReference type="NCBI Taxonomy" id="13715"/>
    <lineage>
        <taxon>Eukaryota</taxon>
        <taxon>Viridiplantae</taxon>
        <taxon>Streptophyta</taxon>
        <taxon>Embryophyta</taxon>
        <taxon>Tracheophyta</taxon>
        <taxon>Spermatophyta</taxon>
        <taxon>Magnoliopsida</taxon>
        <taxon>Trochodendrales</taxon>
        <taxon>Trochodendraceae</taxon>
        <taxon>Tetracentron</taxon>
    </lineage>
</organism>
<evidence type="ECO:0000313" key="9">
    <source>
        <dbReference type="Proteomes" id="UP000655225"/>
    </source>
</evidence>
<protein>
    <recommendedName>
        <fullName evidence="7">TPX2 C-terminal domain-containing protein</fullName>
    </recommendedName>
</protein>
<reference evidence="8 9" key="1">
    <citation type="submission" date="2020-04" db="EMBL/GenBank/DDBJ databases">
        <title>Plant Genome Project.</title>
        <authorList>
            <person name="Zhang R.-G."/>
        </authorList>
    </citation>
    <scope>NUCLEOTIDE SEQUENCE [LARGE SCALE GENOMIC DNA]</scope>
    <source>
        <strain evidence="8">YNK0</strain>
        <tissue evidence="8">Leaf</tissue>
    </source>
</reference>
<gene>
    <name evidence="8" type="ORF">HHK36_015713</name>
</gene>
<dbReference type="OMA" id="SCFPRRE"/>
<evidence type="ECO:0000256" key="6">
    <source>
        <dbReference type="SAM" id="MobiDB-lite"/>
    </source>
</evidence>
<dbReference type="AlphaFoldDB" id="A0A835DE55"/>
<feature type="region of interest" description="Disordered" evidence="6">
    <location>
        <begin position="512"/>
        <end position="594"/>
    </location>
</feature>
<keyword evidence="5" id="KW-0206">Cytoskeleton</keyword>
<evidence type="ECO:0000256" key="5">
    <source>
        <dbReference type="ARBA" id="ARBA00023212"/>
    </source>
</evidence>
<comment type="caution">
    <text evidence="8">The sequence shown here is derived from an EMBL/GenBank/DDBJ whole genome shotgun (WGS) entry which is preliminary data.</text>
</comment>
<proteinExistence type="inferred from homology"/>
<feature type="domain" description="TPX2 C-terminal" evidence="7">
    <location>
        <begin position="475"/>
        <end position="508"/>
    </location>
</feature>
<feature type="region of interest" description="Disordered" evidence="6">
    <location>
        <begin position="264"/>
        <end position="309"/>
    </location>
</feature>
<comment type="subcellular location">
    <subcellularLocation>
        <location evidence="1">Cytoplasm</location>
        <location evidence="1">Cytoskeleton</location>
    </subcellularLocation>
</comment>
<dbReference type="PANTHER" id="PTHR47067:SF7">
    <property type="entry name" value="TPX2 (TARGETING PROTEIN FOR XKLP2) PROTEIN FAMILY"/>
    <property type="match status" value="1"/>
</dbReference>